<evidence type="ECO:0000313" key="1">
    <source>
        <dbReference type="EMBL" id="KZE53455.1"/>
    </source>
</evidence>
<dbReference type="EMBL" id="LQQY01000002">
    <property type="protein sequence ID" value="KZE53455.1"/>
    <property type="molecule type" value="Genomic_DNA"/>
</dbReference>
<dbReference type="Proteomes" id="UP000076510">
    <property type="component" value="Unassembled WGS sequence"/>
</dbReference>
<protein>
    <recommendedName>
        <fullName evidence="3">HK97 gp10 family phage protein</fullName>
    </recommendedName>
</protein>
<reference evidence="2" key="1">
    <citation type="submission" date="2016-01" db="EMBL/GenBank/DDBJ databases">
        <title>Whole genome sequencing of Bhargavaea cecembensis T14.</title>
        <authorList>
            <person name="Hong K.W."/>
        </authorList>
    </citation>
    <scope>NUCLEOTIDE SEQUENCE [LARGE SCALE GENOMIC DNA]</scope>
    <source>
        <strain evidence="2">M19</strain>
    </source>
</reference>
<dbReference type="AlphaFoldDB" id="A0A165LZZ6"/>
<evidence type="ECO:0000313" key="2">
    <source>
        <dbReference type="Proteomes" id="UP000076510"/>
    </source>
</evidence>
<name>A0A165LZZ6_9BACI</name>
<sequence length="120" mass="13472">MSQLGDQAEKTINEVLHTFGVKKVVRDITKEMPISKRQKRHAKLSTWSRAEEGNLEFVVKAAGGAANKRGSFGYLVFPNEGRGPSNPLEQRFMETGLYRATNPVLDELGRAIEERITKEL</sequence>
<gene>
    <name evidence="1" type="ORF">AV649_11590</name>
</gene>
<evidence type="ECO:0008006" key="3">
    <source>
        <dbReference type="Google" id="ProtNLM"/>
    </source>
</evidence>
<comment type="caution">
    <text evidence="1">The sequence shown here is derived from an EMBL/GenBank/DDBJ whole genome shotgun (WGS) entry which is preliminary data.</text>
</comment>
<organism evidence="1 2">
    <name type="scientific">Rossellomorea marisflavi</name>
    <dbReference type="NCBI Taxonomy" id="189381"/>
    <lineage>
        <taxon>Bacteria</taxon>
        <taxon>Bacillati</taxon>
        <taxon>Bacillota</taxon>
        <taxon>Bacilli</taxon>
        <taxon>Bacillales</taxon>
        <taxon>Bacillaceae</taxon>
        <taxon>Rossellomorea</taxon>
    </lineage>
</organism>
<proteinExistence type="predicted"/>
<accession>A0A165LZZ6</accession>